<dbReference type="PROSITE" id="PS50102">
    <property type="entry name" value="RRM"/>
    <property type="match status" value="1"/>
</dbReference>
<sequence>MEVPVPCHHQTDGGSIFPESLISNGSVLAANGHVNHNQNYEADSSQPAIAPDTHSRARRQTSSPSGRSASPHSETSDSTRRRVESDTIKEPSLRNSISKNRRRTRERESPARRDKHRERSRTPSPSPKRRRRKHSGSPSKSRSRSSSRRRPRSRSRSRRRSRSRSGSRYDHRRRTRSRSARRSRSRSPRRNGGGGGGGGGRSYGSGGYGRNSERDNPKPSRCVGIFGLNVKTRERDVRELFEKYGPLDNVQLIHDHRSGRSRGFGFVYFADVRDAEDARNAANGMLLDDRRIRVDFSLTQRTHAMGGGGRSRSSPRRDRTRSRSPRRSRSRSRDRSHRRTRSRSPRD</sequence>
<dbReference type="InterPro" id="IPR000504">
    <property type="entry name" value="RRM_dom"/>
</dbReference>
<proteinExistence type="predicted"/>
<dbReference type="GO" id="GO:0003723">
    <property type="term" value="F:RNA binding"/>
    <property type="evidence" value="ECO:0007669"/>
    <property type="project" value="UniProtKB-UniRule"/>
</dbReference>
<dbReference type="EMBL" id="MTYJ01000140">
    <property type="protein sequence ID" value="OQV12640.1"/>
    <property type="molecule type" value="Genomic_DNA"/>
</dbReference>
<dbReference type="Pfam" id="PF00076">
    <property type="entry name" value="RRM_1"/>
    <property type="match status" value="1"/>
</dbReference>
<keyword evidence="1" id="KW-0694">RNA-binding</keyword>
<dbReference type="SUPFAM" id="SSF54928">
    <property type="entry name" value="RNA-binding domain, RBD"/>
    <property type="match status" value="1"/>
</dbReference>
<dbReference type="Proteomes" id="UP000192578">
    <property type="component" value="Unassembled WGS sequence"/>
</dbReference>
<feature type="region of interest" description="Disordered" evidence="2">
    <location>
        <begin position="37"/>
        <end position="221"/>
    </location>
</feature>
<organism evidence="4 5">
    <name type="scientific">Hypsibius exemplaris</name>
    <name type="common">Freshwater tardigrade</name>
    <dbReference type="NCBI Taxonomy" id="2072580"/>
    <lineage>
        <taxon>Eukaryota</taxon>
        <taxon>Metazoa</taxon>
        <taxon>Ecdysozoa</taxon>
        <taxon>Tardigrada</taxon>
        <taxon>Eutardigrada</taxon>
        <taxon>Parachela</taxon>
        <taxon>Hypsibioidea</taxon>
        <taxon>Hypsibiidae</taxon>
        <taxon>Hypsibius</taxon>
    </lineage>
</organism>
<feature type="compositionally biased region" description="Gly residues" evidence="2">
    <location>
        <begin position="191"/>
        <end position="209"/>
    </location>
</feature>
<name>A0A1W0WBT6_HYPEX</name>
<feature type="compositionally biased region" description="Basic residues" evidence="2">
    <location>
        <begin position="318"/>
        <end position="347"/>
    </location>
</feature>
<feature type="compositionally biased region" description="Polar residues" evidence="2">
    <location>
        <begin position="37"/>
        <end position="47"/>
    </location>
</feature>
<evidence type="ECO:0000256" key="1">
    <source>
        <dbReference type="PROSITE-ProRule" id="PRU00176"/>
    </source>
</evidence>
<evidence type="ECO:0000259" key="3">
    <source>
        <dbReference type="PROSITE" id="PS50102"/>
    </source>
</evidence>
<feature type="compositionally biased region" description="Low complexity" evidence="2">
    <location>
        <begin position="62"/>
        <end position="73"/>
    </location>
</feature>
<dbReference type="PANTHER" id="PTHR48034">
    <property type="entry name" value="TRANSFORMER-2 SEX-DETERMINING PROTEIN-RELATED"/>
    <property type="match status" value="1"/>
</dbReference>
<dbReference type="InterPro" id="IPR012677">
    <property type="entry name" value="Nucleotide-bd_a/b_plait_sf"/>
</dbReference>
<dbReference type="InterPro" id="IPR035979">
    <property type="entry name" value="RBD_domain_sf"/>
</dbReference>
<accession>A0A1W0WBT6</accession>
<dbReference type="AlphaFoldDB" id="A0A1W0WBT6"/>
<evidence type="ECO:0000313" key="4">
    <source>
        <dbReference type="EMBL" id="OQV12640.1"/>
    </source>
</evidence>
<dbReference type="Gene3D" id="3.30.70.330">
    <property type="match status" value="1"/>
</dbReference>
<feature type="compositionally biased region" description="Basic residues" evidence="2">
    <location>
        <begin position="127"/>
        <end position="189"/>
    </location>
</feature>
<dbReference type="InterPro" id="IPR050441">
    <property type="entry name" value="RBM"/>
</dbReference>
<keyword evidence="5" id="KW-1185">Reference proteome</keyword>
<feature type="compositionally biased region" description="Basic and acidic residues" evidence="2">
    <location>
        <begin position="74"/>
        <end position="92"/>
    </location>
</feature>
<dbReference type="SMART" id="SM00360">
    <property type="entry name" value="RRM"/>
    <property type="match status" value="1"/>
</dbReference>
<gene>
    <name evidence="4" type="ORF">BV898_13129</name>
</gene>
<comment type="caution">
    <text evidence="4">The sequence shown here is derived from an EMBL/GenBank/DDBJ whole genome shotgun (WGS) entry which is preliminary data.</text>
</comment>
<evidence type="ECO:0000313" key="5">
    <source>
        <dbReference type="Proteomes" id="UP000192578"/>
    </source>
</evidence>
<protein>
    <submittedName>
        <fullName evidence="4">Transformer-2 protein-like protein beta</fullName>
    </submittedName>
</protein>
<reference evidence="5" key="1">
    <citation type="submission" date="2017-01" db="EMBL/GenBank/DDBJ databases">
        <title>Comparative genomics of anhydrobiosis in the tardigrade Hypsibius dujardini.</title>
        <authorList>
            <person name="Yoshida Y."/>
            <person name="Koutsovoulos G."/>
            <person name="Laetsch D."/>
            <person name="Stevens L."/>
            <person name="Kumar S."/>
            <person name="Horikawa D."/>
            <person name="Ishino K."/>
            <person name="Komine S."/>
            <person name="Tomita M."/>
            <person name="Blaxter M."/>
            <person name="Arakawa K."/>
        </authorList>
    </citation>
    <scope>NUCLEOTIDE SEQUENCE [LARGE SCALE GENOMIC DNA]</scope>
    <source>
        <strain evidence="5">Z151</strain>
    </source>
</reference>
<dbReference type="CDD" id="cd12363">
    <property type="entry name" value="RRM_TRA2"/>
    <property type="match status" value="1"/>
</dbReference>
<evidence type="ECO:0000256" key="2">
    <source>
        <dbReference type="SAM" id="MobiDB-lite"/>
    </source>
</evidence>
<dbReference type="OrthoDB" id="439808at2759"/>
<feature type="region of interest" description="Disordered" evidence="2">
    <location>
        <begin position="299"/>
        <end position="347"/>
    </location>
</feature>
<feature type="domain" description="RRM" evidence="3">
    <location>
        <begin position="221"/>
        <end position="299"/>
    </location>
</feature>